<name>A0AA38T8M1_9ASTR</name>
<dbReference type="Proteomes" id="UP001172457">
    <property type="component" value="Chromosome 3"/>
</dbReference>
<dbReference type="AlphaFoldDB" id="A0AA38T8M1"/>
<dbReference type="EMBL" id="JARYMX010000003">
    <property type="protein sequence ID" value="KAJ9556393.1"/>
    <property type="molecule type" value="Genomic_DNA"/>
</dbReference>
<protein>
    <recommendedName>
        <fullName evidence="2">DUF4218 domain-containing protein</fullName>
    </recommendedName>
</protein>
<feature type="domain" description="DUF4218" evidence="2">
    <location>
        <begin position="173"/>
        <end position="285"/>
    </location>
</feature>
<accession>A0AA38T8M1</accession>
<keyword evidence="4" id="KW-1185">Reference proteome</keyword>
<dbReference type="InterPro" id="IPR025452">
    <property type="entry name" value="DUF4218"/>
</dbReference>
<proteinExistence type="predicted"/>
<sequence length="709" mass="80809">MISYTHWCAHGEIAPGVQQPQQTMMDEDYNEFDGVQQMVIDQNVIGASAKEMTWHHSHQTQSGKMAHPSDGGAWKHFDRLHPDFAQETGNDKFLNAMLLWTVSDFPAYAMLSDGYASNIGALVNVEDGSFYGFKSHDCYVFTQRLLPISIKGMLPNPIWNAIIELCVFFHATCSKVLHVDDLIQLQTSIVETIYKLEKVFPPGFFDSMEHLMVHLACKALVGGSVQYRWLYHYDRCLGSLKRIVRNRARVEGSIVEEYLINELATYCSLYYEQSVVTRLNRESRNFALECESSDLRLRIFKTSGYPLYDKAGRHYLLGDEDYQKAHTYILLNCEEVFPFITMFNEWIKVSEPSIDEVGLDKHRTDHFAGWFETYVMSRYDPAIDHLKVLAQKPMHWVWRHPGYFVNGYKFHTLTHGTNRTTHKSGVCVKGSCYSKYEVDYYGLLDEVLEIEYHGTHEVPMDENADGEPFSQDNDKIAPIGGNEDMDEPICLVTEENDVEVANNGQGNWHVDESSDEEEEFQDSDNDSKDEEPNLHIDNDACPFFYTTYGTTPSHHIVGASSSGSAQVDKLDYDMEINKGLIKMIFSISFDGRPGGEPYKHLEAFEDICDLFNATEDELPSHGIDDKEVMDIFYAGLTNDSRLWLDSSCGGIFHYKTVTEARKLLDDLETHYLDWSTDEEESTPALLNGISSSDELQIKCTNCGNAPPTE</sequence>
<organism evidence="3 4">
    <name type="scientific">Centaurea solstitialis</name>
    <name type="common">yellow star-thistle</name>
    <dbReference type="NCBI Taxonomy" id="347529"/>
    <lineage>
        <taxon>Eukaryota</taxon>
        <taxon>Viridiplantae</taxon>
        <taxon>Streptophyta</taxon>
        <taxon>Embryophyta</taxon>
        <taxon>Tracheophyta</taxon>
        <taxon>Spermatophyta</taxon>
        <taxon>Magnoliopsida</taxon>
        <taxon>eudicotyledons</taxon>
        <taxon>Gunneridae</taxon>
        <taxon>Pentapetalae</taxon>
        <taxon>asterids</taxon>
        <taxon>campanulids</taxon>
        <taxon>Asterales</taxon>
        <taxon>Asteraceae</taxon>
        <taxon>Carduoideae</taxon>
        <taxon>Cardueae</taxon>
        <taxon>Centaureinae</taxon>
        <taxon>Centaurea</taxon>
    </lineage>
</organism>
<evidence type="ECO:0000313" key="4">
    <source>
        <dbReference type="Proteomes" id="UP001172457"/>
    </source>
</evidence>
<evidence type="ECO:0000259" key="2">
    <source>
        <dbReference type="Pfam" id="PF13960"/>
    </source>
</evidence>
<comment type="caution">
    <text evidence="3">The sequence shown here is derived from an EMBL/GenBank/DDBJ whole genome shotgun (WGS) entry which is preliminary data.</text>
</comment>
<feature type="compositionally biased region" description="Acidic residues" evidence="1">
    <location>
        <begin position="513"/>
        <end position="529"/>
    </location>
</feature>
<dbReference type="Pfam" id="PF13960">
    <property type="entry name" value="DUF4218"/>
    <property type="match status" value="1"/>
</dbReference>
<dbReference type="PANTHER" id="PTHR48258">
    <property type="entry name" value="DUF4218 DOMAIN-CONTAINING PROTEIN-RELATED"/>
    <property type="match status" value="1"/>
</dbReference>
<evidence type="ECO:0000256" key="1">
    <source>
        <dbReference type="SAM" id="MobiDB-lite"/>
    </source>
</evidence>
<evidence type="ECO:0000313" key="3">
    <source>
        <dbReference type="EMBL" id="KAJ9556393.1"/>
    </source>
</evidence>
<reference evidence="3" key="1">
    <citation type="submission" date="2023-03" db="EMBL/GenBank/DDBJ databases">
        <title>Chromosome-scale reference genome and RAD-based genetic map of yellow starthistle (Centaurea solstitialis) reveal putative structural variation and QTLs associated with invader traits.</title>
        <authorList>
            <person name="Reatini B."/>
            <person name="Cang F.A."/>
            <person name="Jiang Q."/>
            <person name="Mckibben M.T.W."/>
            <person name="Barker M.S."/>
            <person name="Rieseberg L.H."/>
            <person name="Dlugosch K.M."/>
        </authorList>
    </citation>
    <scope>NUCLEOTIDE SEQUENCE</scope>
    <source>
        <strain evidence="3">CAN-66</strain>
        <tissue evidence="3">Leaf</tissue>
    </source>
</reference>
<feature type="region of interest" description="Disordered" evidence="1">
    <location>
        <begin position="503"/>
        <end position="536"/>
    </location>
</feature>
<gene>
    <name evidence="3" type="ORF">OSB04_011007</name>
</gene>
<dbReference type="PANTHER" id="PTHR48258:SF4">
    <property type="entry name" value="DUF4216 DOMAIN-CONTAINING PROTEIN"/>
    <property type="match status" value="1"/>
</dbReference>